<gene>
    <name evidence="1" type="ORF">P3T76_014184</name>
</gene>
<reference evidence="1" key="1">
    <citation type="submission" date="2023-08" db="EMBL/GenBank/DDBJ databases">
        <title>Reference Genome Resource for the Citrus Pathogen Phytophthora citrophthora.</title>
        <authorList>
            <person name="Moller H."/>
            <person name="Coetzee B."/>
            <person name="Rose L.J."/>
            <person name="Van Niekerk J.M."/>
        </authorList>
    </citation>
    <scope>NUCLEOTIDE SEQUENCE</scope>
    <source>
        <strain evidence="1">STE-U-9442</strain>
    </source>
</reference>
<sequence length="62" mass="6717">MNRSSTVMLLHWTITLDNNLSASCHGHCLTKTGSTALAQRVNPQWDVLLGVAARLVRGVLMG</sequence>
<dbReference type="Proteomes" id="UP001259832">
    <property type="component" value="Unassembled WGS sequence"/>
</dbReference>
<accession>A0AAD9G1B0</accession>
<comment type="caution">
    <text evidence="1">The sequence shown here is derived from an EMBL/GenBank/DDBJ whole genome shotgun (WGS) entry which is preliminary data.</text>
</comment>
<evidence type="ECO:0000313" key="2">
    <source>
        <dbReference type="Proteomes" id="UP001259832"/>
    </source>
</evidence>
<protein>
    <submittedName>
        <fullName evidence="1">Uncharacterized protein</fullName>
    </submittedName>
</protein>
<organism evidence="1 2">
    <name type="scientific">Phytophthora citrophthora</name>
    <dbReference type="NCBI Taxonomy" id="4793"/>
    <lineage>
        <taxon>Eukaryota</taxon>
        <taxon>Sar</taxon>
        <taxon>Stramenopiles</taxon>
        <taxon>Oomycota</taxon>
        <taxon>Peronosporomycetes</taxon>
        <taxon>Peronosporales</taxon>
        <taxon>Peronosporaceae</taxon>
        <taxon>Phytophthora</taxon>
    </lineage>
</organism>
<name>A0AAD9G1B0_9STRA</name>
<evidence type="ECO:0000313" key="1">
    <source>
        <dbReference type="EMBL" id="KAK1930224.1"/>
    </source>
</evidence>
<dbReference type="AlphaFoldDB" id="A0AAD9G1B0"/>
<keyword evidence="2" id="KW-1185">Reference proteome</keyword>
<dbReference type="EMBL" id="JASMQC010000040">
    <property type="protein sequence ID" value="KAK1930224.1"/>
    <property type="molecule type" value="Genomic_DNA"/>
</dbReference>
<proteinExistence type="predicted"/>